<evidence type="ECO:0000256" key="1">
    <source>
        <dbReference type="ARBA" id="ARBA00009986"/>
    </source>
</evidence>
<evidence type="ECO:0000256" key="3">
    <source>
        <dbReference type="PROSITE-ProRule" id="PRU10007"/>
    </source>
</evidence>
<dbReference type="Pfam" id="PF00171">
    <property type="entry name" value="Aldedh"/>
    <property type="match status" value="1"/>
</dbReference>
<proteinExistence type="inferred from homology"/>
<dbReference type="Gene3D" id="3.40.605.10">
    <property type="entry name" value="Aldehyde Dehydrogenase, Chain A, domain 1"/>
    <property type="match status" value="1"/>
</dbReference>
<keyword evidence="2 4" id="KW-0560">Oxidoreductase</keyword>
<feature type="active site" evidence="3">
    <location>
        <position position="250"/>
    </location>
</feature>
<dbReference type="FunFam" id="3.40.605.10:FF:000001">
    <property type="entry name" value="Aldehyde dehydrogenase 1"/>
    <property type="match status" value="1"/>
</dbReference>
<sequence length="480" mass="50179">MAPQKLFLEGSWQEGTGQTLEVASPVDGSVLTTLAGASATDVENAVASARRAYEDRRWAGQSPAARKKVLHRIADRIEAEAVELAVLGVRDNGTEFSMALKAEPGSAAGTFRFYAEALDKVAGEVAPTAPDVLGLVHRMPVGVVGAIVPWNFPLMIGAWKLAPALAMGNSVVLKPAETASLSLLRLAEICSECGLPDGVLNVVTGSGAVTGAALAASNGVDVLAFTGSGATGRKLLEASARSNLKRCYLELGGKSPNIVFADAPDLAKAAKVSAAGIFRNSGQVCIAGSRLLVEASIHDEFVEMLRAEAEALRVGDPLDPGTRIGAVNSEEQLRRNLSFMDMARAEGGQVVTGGQRILEETGGTYMAPAVVTRVARDHALFQREVFGPVLAVTKFETEEEALSLANATSYGLAAGVWTENLSRAHRMVAGIRAGVVHVNTYGGSDNTVPLGGVGQSGNGHDKSLHALDKYTDLKTAWIQL</sequence>
<accession>A0A9Q9HJE2</accession>
<dbReference type="InterPro" id="IPR029510">
    <property type="entry name" value="Ald_DH_CS_GLU"/>
</dbReference>
<dbReference type="Proteomes" id="UP001058713">
    <property type="component" value="Chromosome"/>
</dbReference>
<evidence type="ECO:0000313" key="6">
    <source>
        <dbReference type="EMBL" id="UWQ55788.1"/>
    </source>
</evidence>
<evidence type="ECO:0000259" key="5">
    <source>
        <dbReference type="Pfam" id="PF00171"/>
    </source>
</evidence>
<evidence type="ECO:0000256" key="4">
    <source>
        <dbReference type="RuleBase" id="RU003345"/>
    </source>
</evidence>
<dbReference type="GO" id="GO:0004030">
    <property type="term" value="F:aldehyde dehydrogenase [NAD(P)+] activity"/>
    <property type="evidence" value="ECO:0007669"/>
    <property type="project" value="UniProtKB-ARBA"/>
</dbReference>
<dbReference type="InterPro" id="IPR016161">
    <property type="entry name" value="Ald_DH/histidinol_DH"/>
</dbReference>
<dbReference type="SUPFAM" id="SSF53720">
    <property type="entry name" value="ALDH-like"/>
    <property type="match status" value="1"/>
</dbReference>
<gene>
    <name evidence="6" type="ORF">K3721_03735</name>
</gene>
<reference evidence="6" key="1">
    <citation type="submission" date="2021-08" db="EMBL/GenBank/DDBJ databases">
        <authorList>
            <person name="Nwanade C."/>
            <person name="Wang M."/>
            <person name="Masoudi A."/>
            <person name="Yu Z."/>
            <person name="Liu J."/>
        </authorList>
    </citation>
    <scope>NUCLEOTIDE SEQUENCE</scope>
    <source>
        <strain evidence="6">S122</strain>
    </source>
</reference>
<dbReference type="Gene3D" id="3.40.309.10">
    <property type="entry name" value="Aldehyde Dehydrogenase, Chain A, domain 2"/>
    <property type="match status" value="1"/>
</dbReference>
<evidence type="ECO:0000256" key="2">
    <source>
        <dbReference type="ARBA" id="ARBA00023002"/>
    </source>
</evidence>
<dbReference type="InterPro" id="IPR016162">
    <property type="entry name" value="Ald_DH_N"/>
</dbReference>
<dbReference type="PROSITE" id="PS00687">
    <property type="entry name" value="ALDEHYDE_DEHYDR_GLU"/>
    <property type="match status" value="1"/>
</dbReference>
<dbReference type="RefSeq" id="WP_259972663.1">
    <property type="nucleotide sequence ID" value="NZ_CP081070.1"/>
</dbReference>
<evidence type="ECO:0000313" key="7">
    <source>
        <dbReference type="Proteomes" id="UP001058713"/>
    </source>
</evidence>
<dbReference type="KEGG" id="lcae:K3721_03735"/>
<dbReference type="PANTHER" id="PTHR11699">
    <property type="entry name" value="ALDEHYDE DEHYDROGENASE-RELATED"/>
    <property type="match status" value="1"/>
</dbReference>
<dbReference type="EMBL" id="CP081070">
    <property type="protein sequence ID" value="UWQ55788.1"/>
    <property type="molecule type" value="Genomic_DNA"/>
</dbReference>
<dbReference type="CDD" id="cd07112">
    <property type="entry name" value="ALDH_GABALDH-PuuC"/>
    <property type="match status" value="1"/>
</dbReference>
<feature type="domain" description="Aldehyde dehydrogenase" evidence="5">
    <location>
        <begin position="12"/>
        <end position="475"/>
    </location>
</feature>
<comment type="similarity">
    <text evidence="1 4">Belongs to the aldehyde dehydrogenase family.</text>
</comment>
<dbReference type="InterPro" id="IPR016163">
    <property type="entry name" value="Ald_DH_C"/>
</dbReference>
<dbReference type="InterPro" id="IPR016160">
    <property type="entry name" value="Ald_DH_CS_CYS"/>
</dbReference>
<name>A0A9Q9HJE2_LEICA</name>
<dbReference type="FunFam" id="3.40.309.10:FF:000012">
    <property type="entry name" value="Betaine aldehyde dehydrogenase"/>
    <property type="match status" value="1"/>
</dbReference>
<protein>
    <submittedName>
        <fullName evidence="6">Aldehyde dehydrogenase</fullName>
    </submittedName>
</protein>
<organism evidence="6 7">
    <name type="scientific">Leisingera caerulea</name>
    <name type="common">Phaeobacter caeruleus</name>
    <dbReference type="NCBI Taxonomy" id="506591"/>
    <lineage>
        <taxon>Bacteria</taxon>
        <taxon>Pseudomonadati</taxon>
        <taxon>Pseudomonadota</taxon>
        <taxon>Alphaproteobacteria</taxon>
        <taxon>Rhodobacterales</taxon>
        <taxon>Roseobacteraceae</taxon>
        <taxon>Leisingera</taxon>
    </lineage>
</organism>
<dbReference type="PROSITE" id="PS00070">
    <property type="entry name" value="ALDEHYDE_DEHYDR_CYS"/>
    <property type="match status" value="1"/>
</dbReference>
<dbReference type="InterPro" id="IPR015590">
    <property type="entry name" value="Aldehyde_DH_dom"/>
</dbReference>
<dbReference type="AlphaFoldDB" id="A0A9Q9HJE2"/>